<dbReference type="OrthoDB" id="5769308at2"/>
<dbReference type="Gene3D" id="1.20.1220.20">
    <property type="entry name" value="Uncharcterised protein PF01724"/>
    <property type="match status" value="1"/>
</dbReference>
<reference evidence="2" key="1">
    <citation type="journal article" date="2011" name="MBio">
        <title>Novel metabolic attributes of the genus Cyanothece, comprising a group of unicellular nitrogen-fixing Cyanobacteria.</title>
        <authorList>
            <person name="Bandyopadhyay A."/>
            <person name="Elvitigala T."/>
            <person name="Welsh E."/>
            <person name="Stockel J."/>
            <person name="Liberton M."/>
            <person name="Min H."/>
            <person name="Sherman L.A."/>
            <person name="Pakrasi H.B."/>
        </authorList>
    </citation>
    <scope>NUCLEOTIDE SEQUENCE [LARGE SCALE GENOMIC DNA]</scope>
    <source>
        <strain evidence="2">PCC 7424</strain>
    </source>
</reference>
<dbReference type="PANTHER" id="PTHR34235">
    <property type="entry name" value="SLR1203 PROTEIN-RELATED"/>
    <property type="match status" value="1"/>
</dbReference>
<dbReference type="AlphaFoldDB" id="B7K7X2"/>
<proteinExistence type="predicted"/>
<gene>
    <name evidence="1" type="ordered locus">PCC7424_2756</name>
</gene>
<sequence>MNPLPLSDQIKSNLSKKDLYLWLKITVQLLREHKFDQVDYDRLIEEIEGMAKNEKNRLKSHLEKLLIQLLKWKYQPSEQVNLDKYLISEHSLRLLETFEDSPSLKDYFKEILPECYQNSRLLASKETGLTVETFPENCPFSVEDILNPNYILKESDEYP</sequence>
<dbReference type="EMBL" id="CP001291">
    <property type="protein sequence ID" value="ACK71168.1"/>
    <property type="molecule type" value="Genomic_DNA"/>
</dbReference>
<dbReference type="STRING" id="65393.PCC7424_2756"/>
<evidence type="ECO:0000313" key="1">
    <source>
        <dbReference type="EMBL" id="ACK71168.1"/>
    </source>
</evidence>
<evidence type="ECO:0008006" key="3">
    <source>
        <dbReference type="Google" id="ProtNLM"/>
    </source>
</evidence>
<dbReference type="PANTHER" id="PTHR34235:SF3">
    <property type="entry name" value="SLR1203 PROTEIN"/>
    <property type="match status" value="1"/>
</dbReference>
<keyword evidence="2" id="KW-1185">Reference proteome</keyword>
<evidence type="ECO:0000313" key="2">
    <source>
        <dbReference type="Proteomes" id="UP000002384"/>
    </source>
</evidence>
<organism evidence="1 2">
    <name type="scientific">Gloeothece citriformis (strain PCC 7424)</name>
    <name type="common">Cyanothece sp. (strain PCC 7424)</name>
    <dbReference type="NCBI Taxonomy" id="65393"/>
    <lineage>
        <taxon>Bacteria</taxon>
        <taxon>Bacillati</taxon>
        <taxon>Cyanobacteriota</taxon>
        <taxon>Cyanophyceae</taxon>
        <taxon>Oscillatoriophycideae</taxon>
        <taxon>Chroococcales</taxon>
        <taxon>Aphanothecaceae</taxon>
        <taxon>Gloeothece</taxon>
        <taxon>Gloeothece citriformis</taxon>
    </lineage>
</organism>
<protein>
    <recommendedName>
        <fullName evidence="3">DUF29 domain-containing protein</fullName>
    </recommendedName>
</protein>
<dbReference type="eggNOG" id="COG2442">
    <property type="taxonomic scope" value="Bacteria"/>
</dbReference>
<dbReference type="Proteomes" id="UP000002384">
    <property type="component" value="Chromosome"/>
</dbReference>
<dbReference type="InterPro" id="IPR002636">
    <property type="entry name" value="DUF29"/>
</dbReference>
<dbReference type="HOGENOM" id="CLU_116670_0_1_3"/>
<dbReference type="KEGG" id="cyc:PCC7424_2756"/>
<dbReference type="RefSeq" id="WP_015954769.1">
    <property type="nucleotide sequence ID" value="NC_011729.1"/>
</dbReference>
<accession>B7K7X2</accession>
<dbReference type="Pfam" id="PF01724">
    <property type="entry name" value="DUF29"/>
    <property type="match status" value="1"/>
</dbReference>
<name>B7K7X2_GLOC7</name>